<comment type="caution">
    <text evidence="2">The sequence shown here is derived from an EMBL/GenBank/DDBJ whole genome shotgun (WGS) entry which is preliminary data.</text>
</comment>
<dbReference type="AlphaFoldDB" id="A0A9Q1ESV0"/>
<evidence type="ECO:0000313" key="2">
    <source>
        <dbReference type="EMBL" id="KAJ8344359.1"/>
    </source>
</evidence>
<keyword evidence="3" id="KW-1185">Reference proteome</keyword>
<dbReference type="EMBL" id="JAINUF010000013">
    <property type="protein sequence ID" value="KAJ8344359.1"/>
    <property type="molecule type" value="Genomic_DNA"/>
</dbReference>
<name>A0A9Q1ESV0_SYNKA</name>
<gene>
    <name evidence="2" type="ORF">SKAU_G00316880</name>
</gene>
<evidence type="ECO:0000256" key="1">
    <source>
        <dbReference type="SAM" id="MobiDB-lite"/>
    </source>
</evidence>
<reference evidence="2" key="1">
    <citation type="journal article" date="2023" name="Science">
        <title>Genome structures resolve the early diversification of teleost fishes.</title>
        <authorList>
            <person name="Parey E."/>
            <person name="Louis A."/>
            <person name="Montfort J."/>
            <person name="Bouchez O."/>
            <person name="Roques C."/>
            <person name="Iampietro C."/>
            <person name="Lluch J."/>
            <person name="Castinel A."/>
            <person name="Donnadieu C."/>
            <person name="Desvignes T."/>
            <person name="Floi Bucao C."/>
            <person name="Jouanno E."/>
            <person name="Wen M."/>
            <person name="Mejri S."/>
            <person name="Dirks R."/>
            <person name="Jansen H."/>
            <person name="Henkel C."/>
            <person name="Chen W.J."/>
            <person name="Zahm M."/>
            <person name="Cabau C."/>
            <person name="Klopp C."/>
            <person name="Thompson A.W."/>
            <person name="Robinson-Rechavi M."/>
            <person name="Braasch I."/>
            <person name="Lecointre G."/>
            <person name="Bobe J."/>
            <person name="Postlethwait J.H."/>
            <person name="Berthelot C."/>
            <person name="Roest Crollius H."/>
            <person name="Guiguen Y."/>
        </authorList>
    </citation>
    <scope>NUCLEOTIDE SEQUENCE</scope>
    <source>
        <strain evidence="2">WJC10195</strain>
    </source>
</reference>
<evidence type="ECO:0000313" key="3">
    <source>
        <dbReference type="Proteomes" id="UP001152622"/>
    </source>
</evidence>
<feature type="compositionally biased region" description="Basic and acidic residues" evidence="1">
    <location>
        <begin position="108"/>
        <end position="130"/>
    </location>
</feature>
<protein>
    <submittedName>
        <fullName evidence="2">Uncharacterized protein</fullName>
    </submittedName>
</protein>
<dbReference type="Proteomes" id="UP001152622">
    <property type="component" value="Chromosome 13"/>
</dbReference>
<sequence>MQLERRWEGLWAESVTRHCDTDRFLNYNTHRPCTTIPITAYPMPERGSKHGGEYTSDEPEFCTKRHRAPRAIYNGGAATKRGECGPRSGQGVAPRPRPRPPLALSRLPFREPRDRTRRQSDQGSLDRHLTDSIAVDNQELTPVRWKQEALSVTIKPL</sequence>
<organism evidence="2 3">
    <name type="scientific">Synaphobranchus kaupii</name>
    <name type="common">Kaup's arrowtooth eel</name>
    <dbReference type="NCBI Taxonomy" id="118154"/>
    <lineage>
        <taxon>Eukaryota</taxon>
        <taxon>Metazoa</taxon>
        <taxon>Chordata</taxon>
        <taxon>Craniata</taxon>
        <taxon>Vertebrata</taxon>
        <taxon>Euteleostomi</taxon>
        <taxon>Actinopterygii</taxon>
        <taxon>Neopterygii</taxon>
        <taxon>Teleostei</taxon>
        <taxon>Anguilliformes</taxon>
        <taxon>Synaphobranchidae</taxon>
        <taxon>Synaphobranchus</taxon>
    </lineage>
</organism>
<accession>A0A9Q1ESV0</accession>
<feature type="region of interest" description="Disordered" evidence="1">
    <location>
        <begin position="38"/>
        <end position="130"/>
    </location>
</feature>
<proteinExistence type="predicted"/>